<evidence type="ECO:0000313" key="1">
    <source>
        <dbReference type="EMBL" id="SNS43022.1"/>
    </source>
</evidence>
<dbReference type="AlphaFoldDB" id="A0A239EGK3"/>
<gene>
    <name evidence="1" type="ORF">SAMN06265376_1221</name>
</gene>
<protein>
    <submittedName>
        <fullName evidence="1">Uncharacterized protein</fullName>
    </submittedName>
</protein>
<evidence type="ECO:0000313" key="2">
    <source>
        <dbReference type="Proteomes" id="UP000198379"/>
    </source>
</evidence>
<dbReference type="OrthoDB" id="9900865at2"/>
<proteinExistence type="predicted"/>
<keyword evidence="2" id="KW-1185">Reference proteome</keyword>
<dbReference type="RefSeq" id="WP_089374119.1">
    <property type="nucleotide sequence ID" value="NZ_BMEP01000019.1"/>
</dbReference>
<dbReference type="Proteomes" id="UP000198379">
    <property type="component" value="Unassembled WGS sequence"/>
</dbReference>
<sequence>MNYLNFKKQYPKSLNKFFCWVSEQNPNEQNDYVDNIYFYQFFSEIFEYHPDFGVSIENQKYLDVLKPILSKTKEIDNDYWENRSKILMGKYSDTGNEFIQIRFHQESDYENAFYVLEILINKGLYA</sequence>
<name>A0A239EGK3_9FLAO</name>
<dbReference type="EMBL" id="FZNY01000022">
    <property type="protein sequence ID" value="SNS43022.1"/>
    <property type="molecule type" value="Genomic_DNA"/>
</dbReference>
<reference evidence="1 2" key="1">
    <citation type="submission" date="2017-06" db="EMBL/GenBank/DDBJ databases">
        <authorList>
            <person name="Kim H.J."/>
            <person name="Triplett B.A."/>
        </authorList>
    </citation>
    <scope>NUCLEOTIDE SEQUENCE [LARGE SCALE GENOMIC DNA]</scope>
    <source>
        <strain evidence="1 2">DSM 25597</strain>
    </source>
</reference>
<organism evidence="1 2">
    <name type="scientific">Dokdonia pacifica</name>
    <dbReference type="NCBI Taxonomy" id="1627892"/>
    <lineage>
        <taxon>Bacteria</taxon>
        <taxon>Pseudomonadati</taxon>
        <taxon>Bacteroidota</taxon>
        <taxon>Flavobacteriia</taxon>
        <taxon>Flavobacteriales</taxon>
        <taxon>Flavobacteriaceae</taxon>
        <taxon>Dokdonia</taxon>
    </lineage>
</organism>
<accession>A0A239EGK3</accession>